<comment type="caution">
    <text evidence="6">The sequence shown here is derived from an EMBL/GenBank/DDBJ whole genome shotgun (WGS) entry which is preliminary data.</text>
</comment>
<dbReference type="OrthoDB" id="7363325at2"/>
<protein>
    <submittedName>
        <fullName evidence="6">Nlp family transcriptional regulator</fullName>
    </submittedName>
</protein>
<name>A0A560IKY3_9PROT</name>
<dbReference type="Pfam" id="PF13693">
    <property type="entry name" value="HTH_35"/>
    <property type="match status" value="1"/>
</dbReference>
<evidence type="ECO:0000256" key="3">
    <source>
        <dbReference type="ARBA" id="ARBA00023125"/>
    </source>
</evidence>
<accession>A0A560IKY3</accession>
<dbReference type="Gene3D" id="1.10.260.40">
    <property type="entry name" value="lambda repressor-like DNA-binding domains"/>
    <property type="match status" value="1"/>
</dbReference>
<reference evidence="6 7" key="1">
    <citation type="submission" date="2019-06" db="EMBL/GenBank/DDBJ databases">
        <title>Genomic Encyclopedia of Type Strains, Phase IV (KMG-V): Genome sequencing to study the core and pangenomes of soil and plant-associated prokaryotes.</title>
        <authorList>
            <person name="Whitman W."/>
        </authorList>
    </citation>
    <scope>NUCLEOTIDE SEQUENCE [LARGE SCALE GENOMIC DNA]</scope>
    <source>
        <strain evidence="6 7">BR 11140</strain>
    </source>
</reference>
<dbReference type="InterPro" id="IPR010982">
    <property type="entry name" value="Lambda_DNA-bd_dom_sf"/>
</dbReference>
<sequence length="101" mass="11290">MTTLPVFASPRERSIWVQAQLRLSNQSFSQIARDNGWSRVVVTNAMYVASNPQEVAIAAALGVSQQELFPERFDRNGIRLHVVRQNKAGRVPRNVKESAVA</sequence>
<proteinExistence type="inferred from homology"/>
<dbReference type="EMBL" id="VITT01000009">
    <property type="protein sequence ID" value="TWB58719.1"/>
    <property type="molecule type" value="Genomic_DNA"/>
</dbReference>
<evidence type="ECO:0000313" key="6">
    <source>
        <dbReference type="EMBL" id="TWB58719.1"/>
    </source>
</evidence>
<dbReference type="Proteomes" id="UP000318050">
    <property type="component" value="Unassembled WGS sequence"/>
</dbReference>
<dbReference type="InterPro" id="IPR038722">
    <property type="entry name" value="Ner_HTH_dom"/>
</dbReference>
<evidence type="ECO:0000313" key="7">
    <source>
        <dbReference type="Proteomes" id="UP000318050"/>
    </source>
</evidence>
<feature type="domain" description="Ner winged helix-turn-helix DNA-binding" evidence="5">
    <location>
        <begin position="18"/>
        <end position="80"/>
    </location>
</feature>
<evidence type="ECO:0000259" key="5">
    <source>
        <dbReference type="Pfam" id="PF13693"/>
    </source>
</evidence>
<gene>
    <name evidence="6" type="ORF">FBZ92_109212</name>
</gene>
<dbReference type="GO" id="GO:0003677">
    <property type="term" value="F:DNA binding"/>
    <property type="evidence" value="ECO:0007669"/>
    <property type="project" value="UniProtKB-KW"/>
</dbReference>
<comment type="similarity">
    <text evidence="1">Belongs to the ner transcriptional regulatory family.</text>
</comment>
<evidence type="ECO:0000256" key="4">
    <source>
        <dbReference type="ARBA" id="ARBA00023163"/>
    </source>
</evidence>
<keyword evidence="4" id="KW-0804">Transcription</keyword>
<evidence type="ECO:0000256" key="1">
    <source>
        <dbReference type="ARBA" id="ARBA00006157"/>
    </source>
</evidence>
<dbReference type="AlphaFoldDB" id="A0A560IKY3"/>
<evidence type="ECO:0000256" key="2">
    <source>
        <dbReference type="ARBA" id="ARBA00023015"/>
    </source>
</evidence>
<keyword evidence="2" id="KW-0805">Transcription regulation</keyword>
<organism evidence="6 7">
    <name type="scientific">Nitrospirillum amazonense</name>
    <dbReference type="NCBI Taxonomy" id="28077"/>
    <lineage>
        <taxon>Bacteria</taxon>
        <taxon>Pseudomonadati</taxon>
        <taxon>Pseudomonadota</taxon>
        <taxon>Alphaproteobacteria</taxon>
        <taxon>Rhodospirillales</taxon>
        <taxon>Azospirillaceae</taxon>
        <taxon>Nitrospirillum</taxon>
    </lineage>
</organism>
<dbReference type="SUPFAM" id="SSF47413">
    <property type="entry name" value="lambda repressor-like DNA-binding domains"/>
    <property type="match status" value="1"/>
</dbReference>
<keyword evidence="3" id="KW-0238">DNA-binding</keyword>